<dbReference type="InterPro" id="IPR036165">
    <property type="entry name" value="YefM-like_sf"/>
</dbReference>
<gene>
    <name evidence="2" type="ORF">PL8927_780066</name>
</gene>
<dbReference type="RefSeq" id="WP_083625503.1">
    <property type="nucleotide sequence ID" value="NZ_LR734879.1"/>
</dbReference>
<organism evidence="2 3">
    <name type="scientific">Planktothrix serta PCC 8927</name>
    <dbReference type="NCBI Taxonomy" id="671068"/>
    <lineage>
        <taxon>Bacteria</taxon>
        <taxon>Bacillati</taxon>
        <taxon>Cyanobacteriota</taxon>
        <taxon>Cyanophyceae</taxon>
        <taxon>Oscillatoriophycideae</taxon>
        <taxon>Oscillatoriales</taxon>
        <taxon>Microcoleaceae</taxon>
        <taxon>Planktothrix</taxon>
    </lineage>
</organism>
<dbReference type="AlphaFoldDB" id="A0A7Z9E369"/>
<comment type="similarity">
    <text evidence="1">Belongs to the phD/YefM antitoxin family.</text>
</comment>
<proteinExistence type="inferred from homology"/>
<evidence type="ECO:0000313" key="3">
    <source>
        <dbReference type="Proteomes" id="UP000184550"/>
    </source>
</evidence>
<dbReference type="Proteomes" id="UP000184550">
    <property type="component" value="Unassembled WGS sequence"/>
</dbReference>
<dbReference type="Gene3D" id="3.40.1620.10">
    <property type="entry name" value="YefM-like domain"/>
    <property type="match status" value="1"/>
</dbReference>
<name>A0A7Z9E369_9CYAN</name>
<comment type="caution">
    <text evidence="2">The sequence shown here is derived from an EMBL/GenBank/DDBJ whole genome shotgun (WGS) entry which is preliminary data.</text>
</comment>
<evidence type="ECO:0000256" key="1">
    <source>
        <dbReference type="ARBA" id="ARBA00009981"/>
    </source>
</evidence>
<evidence type="ECO:0008006" key="4">
    <source>
        <dbReference type="Google" id="ProtNLM"/>
    </source>
</evidence>
<accession>A0A7Z9E369</accession>
<reference evidence="2" key="1">
    <citation type="submission" date="2019-10" db="EMBL/GenBank/DDBJ databases">
        <authorList>
            <consortium name="Genoscope - CEA"/>
            <person name="William W."/>
        </authorList>
    </citation>
    <scope>NUCLEOTIDE SEQUENCE [LARGE SCALE GENOMIC DNA]</scope>
    <source>
        <strain evidence="2">BBR_PRJEB10992</strain>
    </source>
</reference>
<sequence>MKTIELSTASQSLSAYAEEFSQETIVLTVNGKAVAAVVSLEGVDPESLVLSTNQEFLEIIQKSRHEFKSKKTLSLEDIKKEFIH</sequence>
<dbReference type="EMBL" id="CZCU02000155">
    <property type="protein sequence ID" value="VXD23387.1"/>
    <property type="molecule type" value="Genomic_DNA"/>
</dbReference>
<evidence type="ECO:0000313" key="2">
    <source>
        <dbReference type="EMBL" id="VXD23387.1"/>
    </source>
</evidence>
<dbReference type="SUPFAM" id="SSF143120">
    <property type="entry name" value="YefM-like"/>
    <property type="match status" value="1"/>
</dbReference>
<keyword evidence="3" id="KW-1185">Reference proteome</keyword>
<protein>
    <recommendedName>
        <fullName evidence="4">Antitoxin</fullName>
    </recommendedName>
</protein>